<feature type="transmembrane region" description="Helical" evidence="6">
    <location>
        <begin position="33"/>
        <end position="55"/>
    </location>
</feature>
<feature type="transmembrane region" description="Helical" evidence="6">
    <location>
        <begin position="253"/>
        <end position="274"/>
    </location>
</feature>
<reference evidence="7 8" key="1">
    <citation type="submission" date="2018-07" db="EMBL/GenBank/DDBJ databases">
        <authorList>
            <person name="Ye Y."/>
        </authorList>
    </citation>
    <scope>NUCLEOTIDE SEQUENCE [LARGE SCALE GENOMIC DNA]</scope>
    <source>
        <strain evidence="8">H14(2018)</strain>
    </source>
</reference>
<evidence type="ECO:0000256" key="3">
    <source>
        <dbReference type="ARBA" id="ARBA00022692"/>
    </source>
</evidence>
<reference evidence="7 8" key="2">
    <citation type="submission" date="2018-08" db="EMBL/GenBank/DDBJ databases">
        <title>Streptomyces kandeliansis sp. nov., an endophytic bacterium isolated from mangrove plant.</title>
        <authorList>
            <person name="Wang R."/>
        </authorList>
    </citation>
    <scope>NUCLEOTIDE SEQUENCE [LARGE SCALE GENOMIC DNA]</scope>
    <source>
        <strain evidence="8">H14(2018)</strain>
    </source>
</reference>
<dbReference type="PANTHER" id="PTHR40277:SF1">
    <property type="entry name" value="BLL5419 PROTEIN"/>
    <property type="match status" value="1"/>
</dbReference>
<dbReference type="GO" id="GO:0005886">
    <property type="term" value="C:plasma membrane"/>
    <property type="evidence" value="ECO:0007669"/>
    <property type="project" value="UniProtKB-SubCell"/>
</dbReference>
<sequence>MSHVAVAGPVPAVASVPIRPRRARLNGAWVRPLLGLAVLAALVASVGTGPFLAGLRLIDAPALAAALGIGVITTVCCAWRWSLVAGGLGVRLPMRAAVAHCYRAVFLNSTLPGGVLGDVHRAVRHGRDAGDVARGVRAVVWERTAGQVVQVVIAVALLAAFPSPVRRYLPALAAVLAVVALALVLAARAVPRSGASRLARAARTAVADVRSGVLGRRTWAGVVVASTVVFAGHLATFVVAARTAGAEAPLSHLLPLTLLALLAMAVPLNVGGFGPREGVAAWAFASAGLTAAQGVATGTVYGALVLVASLPGAAVLLARRMPRRDPGNCR</sequence>
<evidence type="ECO:0000256" key="6">
    <source>
        <dbReference type="SAM" id="Phobius"/>
    </source>
</evidence>
<evidence type="ECO:0000256" key="5">
    <source>
        <dbReference type="ARBA" id="ARBA00023136"/>
    </source>
</evidence>
<comment type="subcellular location">
    <subcellularLocation>
        <location evidence="1">Cell membrane</location>
        <topology evidence="1">Multi-pass membrane protein</topology>
    </subcellularLocation>
</comment>
<gene>
    <name evidence="7" type="ORF">DVH21_25740</name>
</gene>
<organism evidence="7 8">
    <name type="scientific">Micromonospora aurantiaca</name>
    <name type="common">nom. illeg.</name>
    <dbReference type="NCBI Taxonomy" id="47850"/>
    <lineage>
        <taxon>Bacteria</taxon>
        <taxon>Bacillati</taxon>
        <taxon>Actinomycetota</taxon>
        <taxon>Actinomycetes</taxon>
        <taxon>Micromonosporales</taxon>
        <taxon>Micromonosporaceae</taxon>
        <taxon>Micromonospora</taxon>
    </lineage>
</organism>
<protein>
    <submittedName>
        <fullName evidence="7">UPF0104 family protein</fullName>
    </submittedName>
</protein>
<evidence type="ECO:0000256" key="1">
    <source>
        <dbReference type="ARBA" id="ARBA00004651"/>
    </source>
</evidence>
<feature type="transmembrane region" description="Helical" evidence="6">
    <location>
        <begin position="219"/>
        <end position="241"/>
    </location>
</feature>
<dbReference type="Proteomes" id="UP000253958">
    <property type="component" value="Chromosome"/>
</dbReference>
<evidence type="ECO:0000313" key="7">
    <source>
        <dbReference type="EMBL" id="AXH93064.1"/>
    </source>
</evidence>
<dbReference type="PANTHER" id="PTHR40277">
    <property type="entry name" value="BLL5419 PROTEIN"/>
    <property type="match status" value="1"/>
</dbReference>
<evidence type="ECO:0000256" key="4">
    <source>
        <dbReference type="ARBA" id="ARBA00022989"/>
    </source>
</evidence>
<dbReference type="AlphaFoldDB" id="A0A6N3K9C6"/>
<dbReference type="Pfam" id="PF03706">
    <property type="entry name" value="LPG_synthase_TM"/>
    <property type="match status" value="1"/>
</dbReference>
<feature type="transmembrane region" description="Helical" evidence="6">
    <location>
        <begin position="294"/>
        <end position="318"/>
    </location>
</feature>
<dbReference type="InterPro" id="IPR022791">
    <property type="entry name" value="L-PG_synthase/AglD"/>
</dbReference>
<evidence type="ECO:0000313" key="8">
    <source>
        <dbReference type="Proteomes" id="UP000253958"/>
    </source>
</evidence>
<feature type="transmembrane region" description="Helical" evidence="6">
    <location>
        <begin position="144"/>
        <end position="161"/>
    </location>
</feature>
<keyword evidence="5 6" id="KW-0472">Membrane</keyword>
<feature type="transmembrane region" description="Helical" evidence="6">
    <location>
        <begin position="168"/>
        <end position="190"/>
    </location>
</feature>
<feature type="transmembrane region" description="Helical" evidence="6">
    <location>
        <begin position="62"/>
        <end position="81"/>
    </location>
</feature>
<proteinExistence type="predicted"/>
<evidence type="ECO:0000256" key="2">
    <source>
        <dbReference type="ARBA" id="ARBA00022475"/>
    </source>
</evidence>
<keyword evidence="4 6" id="KW-1133">Transmembrane helix</keyword>
<keyword evidence="2" id="KW-1003">Cell membrane</keyword>
<accession>A0A6N3K9C6</accession>
<name>A0A6N3K9C6_9ACTN</name>
<dbReference type="EMBL" id="CP031263">
    <property type="protein sequence ID" value="AXH93064.1"/>
    <property type="molecule type" value="Genomic_DNA"/>
</dbReference>
<keyword evidence="3 6" id="KW-0812">Transmembrane</keyword>